<dbReference type="OrthoDB" id="9805787at2"/>
<gene>
    <name evidence="10" type="ORF">B0H94_106125</name>
</gene>
<dbReference type="NCBIfam" id="NF004167">
    <property type="entry name" value="PRK05632.1"/>
    <property type="match status" value="1"/>
</dbReference>
<comment type="caution">
    <text evidence="10">The sequence shown here is derived from an EMBL/GenBank/DDBJ whole genome shotgun (WGS) entry which is preliminary data.</text>
</comment>
<evidence type="ECO:0000256" key="7">
    <source>
        <dbReference type="ARBA" id="ARBA00023315"/>
    </source>
</evidence>
<dbReference type="AlphaFoldDB" id="A0A2P8HI79"/>
<accession>A0A2P8HI79</accession>
<keyword evidence="6" id="KW-0808">Transferase</keyword>
<evidence type="ECO:0000256" key="6">
    <source>
        <dbReference type="ARBA" id="ARBA00022679"/>
    </source>
</evidence>
<dbReference type="PANTHER" id="PTHR43356:SF3">
    <property type="entry name" value="PHOSPHATE ACETYLTRANSFERASE"/>
    <property type="match status" value="1"/>
</dbReference>
<reference evidence="10 11" key="1">
    <citation type="submission" date="2018-03" db="EMBL/GenBank/DDBJ databases">
        <title>Genomic Encyclopedia of Type Strains, Phase III (KMG-III): the genomes of soil and plant-associated and newly described type strains.</title>
        <authorList>
            <person name="Whitman W."/>
        </authorList>
    </citation>
    <scope>NUCLEOTIDE SEQUENCE [LARGE SCALE GENOMIC DNA]</scope>
    <source>
        <strain evidence="10 11">CGMCC 1.07653</strain>
    </source>
</reference>
<evidence type="ECO:0000256" key="5">
    <source>
        <dbReference type="ARBA" id="ARBA00021528"/>
    </source>
</evidence>
<dbReference type="PIRSF" id="PIRSF000428">
    <property type="entry name" value="P_Ac_trans"/>
    <property type="match status" value="1"/>
</dbReference>
<dbReference type="InterPro" id="IPR004614">
    <property type="entry name" value="P_AcTrfase"/>
</dbReference>
<dbReference type="InterPro" id="IPR012147">
    <property type="entry name" value="P_Ac_Bu_trans"/>
</dbReference>
<dbReference type="RefSeq" id="WP_106588542.1">
    <property type="nucleotide sequence ID" value="NZ_PYAV01000006.1"/>
</dbReference>
<dbReference type="EC" id="2.3.1.8" evidence="4"/>
<dbReference type="InterPro" id="IPR042113">
    <property type="entry name" value="P_AcTrfase_dom1"/>
</dbReference>
<dbReference type="InterPro" id="IPR042112">
    <property type="entry name" value="P_AcTrfase_dom2"/>
</dbReference>
<keyword evidence="11" id="KW-1185">Reference proteome</keyword>
<dbReference type="Gene3D" id="3.40.50.10750">
    <property type="entry name" value="Isocitrate/Isopropylmalate dehydrogenase-like"/>
    <property type="match status" value="1"/>
</dbReference>
<evidence type="ECO:0000313" key="10">
    <source>
        <dbReference type="EMBL" id="PSL45870.1"/>
    </source>
</evidence>
<evidence type="ECO:0000256" key="8">
    <source>
        <dbReference type="ARBA" id="ARBA00031108"/>
    </source>
</evidence>
<comment type="similarity">
    <text evidence="3">Belongs to the phosphate acetyltransferase and butyryltransferase family.</text>
</comment>
<dbReference type="NCBIfam" id="TIGR00651">
    <property type="entry name" value="pta"/>
    <property type="match status" value="1"/>
</dbReference>
<dbReference type="Gene3D" id="3.40.50.10950">
    <property type="match status" value="1"/>
</dbReference>
<comment type="catalytic activity">
    <reaction evidence="1">
        <text>acetyl-CoA + phosphate = acetyl phosphate + CoA</text>
        <dbReference type="Rhea" id="RHEA:19521"/>
        <dbReference type="ChEBI" id="CHEBI:22191"/>
        <dbReference type="ChEBI" id="CHEBI:43474"/>
        <dbReference type="ChEBI" id="CHEBI:57287"/>
        <dbReference type="ChEBI" id="CHEBI:57288"/>
        <dbReference type="EC" id="2.3.1.8"/>
    </reaction>
</comment>
<evidence type="ECO:0000259" key="9">
    <source>
        <dbReference type="Pfam" id="PF01515"/>
    </source>
</evidence>
<dbReference type="Pfam" id="PF01515">
    <property type="entry name" value="PTA_PTB"/>
    <property type="match status" value="1"/>
</dbReference>
<dbReference type="Proteomes" id="UP000242310">
    <property type="component" value="Unassembled WGS sequence"/>
</dbReference>
<proteinExistence type="inferred from homology"/>
<dbReference type="EMBL" id="PYAV01000006">
    <property type="protein sequence ID" value="PSL45870.1"/>
    <property type="molecule type" value="Genomic_DNA"/>
</dbReference>
<dbReference type="PANTHER" id="PTHR43356">
    <property type="entry name" value="PHOSPHATE ACETYLTRANSFERASE"/>
    <property type="match status" value="1"/>
</dbReference>
<dbReference type="NCBIfam" id="NF007233">
    <property type="entry name" value="PRK09653.1"/>
    <property type="match status" value="1"/>
</dbReference>
<keyword evidence="7" id="KW-0012">Acyltransferase</keyword>
<evidence type="ECO:0000256" key="3">
    <source>
        <dbReference type="ARBA" id="ARBA00005656"/>
    </source>
</evidence>
<evidence type="ECO:0000256" key="1">
    <source>
        <dbReference type="ARBA" id="ARBA00000705"/>
    </source>
</evidence>
<feature type="domain" description="Phosphate acetyl/butaryl transferase" evidence="9">
    <location>
        <begin position="5"/>
        <end position="319"/>
    </location>
</feature>
<dbReference type="SUPFAM" id="SSF53659">
    <property type="entry name" value="Isocitrate/Isopropylmalate dehydrogenase-like"/>
    <property type="match status" value="1"/>
</dbReference>
<organism evidence="10 11">
    <name type="scientific">Salsuginibacillus halophilus</name>
    <dbReference type="NCBI Taxonomy" id="517424"/>
    <lineage>
        <taxon>Bacteria</taxon>
        <taxon>Bacillati</taxon>
        <taxon>Bacillota</taxon>
        <taxon>Bacilli</taxon>
        <taxon>Bacillales</taxon>
        <taxon>Bacillaceae</taxon>
        <taxon>Salsuginibacillus</taxon>
    </lineage>
</organism>
<comment type="pathway">
    <text evidence="2">Metabolic intermediate biosynthesis; acetyl-CoA biosynthesis; acetyl-CoA from acetate: step 2/2.</text>
</comment>
<sequence length="340" mass="37089">MSDIFAEVKEQVQAAYPIVVLPEGDDDRIVQAASRLAREEVVRPLIVGEEEDVQERARRLGVALHDCMIESPSSYEKFEEMVQAFIERRKGKETEEAAREKLLEPNYFGTMLVYMGEADGLVSGAAHSTGDTVRPALQIIKTKPGISKTSGVFIMVKGDKKFVFADCAINISPSDEELAEIAISTAETAKTFNIDPKVAMLSFSTKGSAASQETKKVSTATRMAQEQRPDLVIDGEFQFDAAFVPTVAEKKAPDSPLQGEANVFIFPSLESGNLGYKIAQRLGNYEAVGPILQGLNQPVNDLSRGCSVDDVYNLSLITAMQAVQEKKTDVSEKAEELVNA</sequence>
<dbReference type="InterPro" id="IPR002505">
    <property type="entry name" value="PTA_PTB"/>
</dbReference>
<evidence type="ECO:0000313" key="11">
    <source>
        <dbReference type="Proteomes" id="UP000242310"/>
    </source>
</evidence>
<name>A0A2P8HI79_9BACI</name>
<evidence type="ECO:0000256" key="4">
    <source>
        <dbReference type="ARBA" id="ARBA00012707"/>
    </source>
</evidence>
<evidence type="ECO:0000256" key="2">
    <source>
        <dbReference type="ARBA" id="ARBA00004989"/>
    </source>
</evidence>
<dbReference type="GO" id="GO:0008959">
    <property type="term" value="F:phosphate acetyltransferase activity"/>
    <property type="evidence" value="ECO:0007669"/>
    <property type="project" value="UniProtKB-EC"/>
</dbReference>
<protein>
    <recommendedName>
        <fullName evidence="5">Phosphate acetyltransferase</fullName>
        <ecNumber evidence="4">2.3.1.8</ecNumber>
    </recommendedName>
    <alternativeName>
        <fullName evidence="8">Phosphotransacetylase</fullName>
    </alternativeName>
</protein>
<dbReference type="InterPro" id="IPR050500">
    <property type="entry name" value="Phos_Acetyltrans/Butyryltrans"/>
</dbReference>